<evidence type="ECO:0000313" key="8">
    <source>
        <dbReference type="Proteomes" id="UP001224622"/>
    </source>
</evidence>
<evidence type="ECO:0000256" key="2">
    <source>
        <dbReference type="ARBA" id="ARBA00023125"/>
    </source>
</evidence>
<feature type="domain" description="Tyr recombinase" evidence="5">
    <location>
        <begin position="160"/>
        <end position="317"/>
    </location>
</feature>
<dbReference type="AlphaFoldDB" id="A0AAJ1YC45"/>
<evidence type="ECO:0000256" key="1">
    <source>
        <dbReference type="ARBA" id="ARBA00022908"/>
    </source>
</evidence>
<dbReference type="PROSITE" id="PS51900">
    <property type="entry name" value="CB"/>
    <property type="match status" value="1"/>
</dbReference>
<dbReference type="GO" id="GO:0006310">
    <property type="term" value="P:DNA recombination"/>
    <property type="evidence" value="ECO:0007669"/>
    <property type="project" value="UniProtKB-KW"/>
</dbReference>
<reference evidence="7" key="1">
    <citation type="submission" date="2023-08" db="EMBL/GenBank/DDBJ databases">
        <title>The Comparative Genomic Analysis of Yersiniaceae from Polar Regions.</title>
        <authorList>
            <person name="Goncharov A."/>
            <person name="Aslanov B."/>
            <person name="Kolodzhieva V."/>
            <person name="Azarov D."/>
            <person name="Mochov A."/>
            <person name="Lebedeva E."/>
        </authorList>
    </citation>
    <scope>NUCLEOTIDE SEQUENCE</scope>
    <source>
        <strain evidence="7">Vf</strain>
    </source>
</reference>
<keyword evidence="2 4" id="KW-0238">DNA-binding</keyword>
<evidence type="ECO:0000256" key="4">
    <source>
        <dbReference type="PROSITE-ProRule" id="PRU01248"/>
    </source>
</evidence>
<dbReference type="GO" id="GO:0003677">
    <property type="term" value="F:DNA binding"/>
    <property type="evidence" value="ECO:0007669"/>
    <property type="project" value="UniProtKB-UniRule"/>
</dbReference>
<dbReference type="InterPro" id="IPR057084">
    <property type="entry name" value="Int_N"/>
</dbReference>
<dbReference type="InterPro" id="IPR011010">
    <property type="entry name" value="DNA_brk_join_enz"/>
</dbReference>
<accession>A0AAJ1YC45</accession>
<gene>
    <name evidence="7" type="ORF">RDT67_10715</name>
</gene>
<dbReference type="Gene3D" id="1.10.443.10">
    <property type="entry name" value="Intergrase catalytic core"/>
    <property type="match status" value="1"/>
</dbReference>
<dbReference type="EMBL" id="JAVIGA010000009">
    <property type="protein sequence ID" value="MDQ9126901.1"/>
    <property type="molecule type" value="Genomic_DNA"/>
</dbReference>
<dbReference type="GO" id="GO:0015074">
    <property type="term" value="P:DNA integration"/>
    <property type="evidence" value="ECO:0007669"/>
    <property type="project" value="UniProtKB-KW"/>
</dbReference>
<dbReference type="RefSeq" id="WP_309047341.1">
    <property type="nucleotide sequence ID" value="NZ_JAVIGA010000009.1"/>
</dbReference>
<keyword evidence="3" id="KW-0233">DNA recombination</keyword>
<name>A0AAJ1YC45_SERFO</name>
<proteinExistence type="predicted"/>
<dbReference type="Gene3D" id="1.10.150.130">
    <property type="match status" value="1"/>
</dbReference>
<dbReference type="Proteomes" id="UP001224622">
    <property type="component" value="Unassembled WGS sequence"/>
</dbReference>
<dbReference type="InterPro" id="IPR044068">
    <property type="entry name" value="CB"/>
</dbReference>
<sequence length="334" mass="37591">MTISKLDSGMYLVDVRPQGRNGKRIRKRFGTKGEAQQYERWAIATQNNKDWLDKPTDRRTLVEFIELWWKYKGQSLKSGAQAKLHLLNIAQAVGNPLASKVTKAMFSDYRAEQLKRGLKPATVNKYQKLLSGVFTTLIKAGQYKDVNPMKGIDLLSKNQSKMTFLAQDQIHNFLNALTGDDLKAARLCLATGARWNEAATLARSAVIKHKVTFFNTKNGQNRTVPISQSLYDEIMADDGKRLFPSVNYLNVRRVLKSVIPDLPDGQATHVMRHTFASHFMMNGGNILTLQKILGHSSIVQTMAYAHFSPDYLNDAVRLNPLENGSHVASERGQK</sequence>
<keyword evidence="1" id="KW-0229">DNA integration</keyword>
<evidence type="ECO:0000256" key="3">
    <source>
        <dbReference type="ARBA" id="ARBA00023172"/>
    </source>
</evidence>
<dbReference type="InterPro" id="IPR013762">
    <property type="entry name" value="Integrase-like_cat_sf"/>
</dbReference>
<evidence type="ECO:0000259" key="5">
    <source>
        <dbReference type="PROSITE" id="PS51898"/>
    </source>
</evidence>
<dbReference type="InterPro" id="IPR010998">
    <property type="entry name" value="Integrase_recombinase_N"/>
</dbReference>
<organism evidence="7 8">
    <name type="scientific">Serratia fonticola</name>
    <dbReference type="NCBI Taxonomy" id="47917"/>
    <lineage>
        <taxon>Bacteria</taxon>
        <taxon>Pseudomonadati</taxon>
        <taxon>Pseudomonadota</taxon>
        <taxon>Gammaproteobacteria</taxon>
        <taxon>Enterobacterales</taxon>
        <taxon>Yersiniaceae</taxon>
        <taxon>Serratia</taxon>
    </lineage>
</organism>
<comment type="caution">
    <text evidence="7">The sequence shown here is derived from an EMBL/GenBank/DDBJ whole genome shotgun (WGS) entry which is preliminary data.</text>
</comment>
<dbReference type="InterPro" id="IPR002104">
    <property type="entry name" value="Integrase_catalytic"/>
</dbReference>
<dbReference type="Pfam" id="PF00589">
    <property type="entry name" value="Phage_integrase"/>
    <property type="match status" value="1"/>
</dbReference>
<evidence type="ECO:0000313" key="7">
    <source>
        <dbReference type="EMBL" id="MDQ9126901.1"/>
    </source>
</evidence>
<dbReference type="SUPFAM" id="SSF56349">
    <property type="entry name" value="DNA breaking-rejoining enzymes"/>
    <property type="match status" value="1"/>
</dbReference>
<feature type="domain" description="Core-binding (CB)" evidence="6">
    <location>
        <begin position="59"/>
        <end position="138"/>
    </location>
</feature>
<protein>
    <submittedName>
        <fullName evidence="7">Tyrosine-type recombinase/integrase</fullName>
    </submittedName>
</protein>
<dbReference type="PANTHER" id="PTHR30349">
    <property type="entry name" value="PHAGE INTEGRASE-RELATED"/>
    <property type="match status" value="1"/>
</dbReference>
<dbReference type="PROSITE" id="PS51898">
    <property type="entry name" value="TYR_RECOMBINASE"/>
    <property type="match status" value="1"/>
</dbReference>
<dbReference type="CDD" id="cd00796">
    <property type="entry name" value="INT_Rci_Hp1_C"/>
    <property type="match status" value="1"/>
</dbReference>
<dbReference type="PANTHER" id="PTHR30349:SF93">
    <property type="entry name" value="FELS-2 PROPHAGE PROTEIN"/>
    <property type="match status" value="1"/>
</dbReference>
<evidence type="ECO:0000259" key="6">
    <source>
        <dbReference type="PROSITE" id="PS51900"/>
    </source>
</evidence>
<dbReference type="Pfam" id="PF24624">
    <property type="entry name" value="Int_N"/>
    <property type="match status" value="1"/>
</dbReference>
<dbReference type="InterPro" id="IPR050090">
    <property type="entry name" value="Tyrosine_recombinase_XerCD"/>
</dbReference>